<dbReference type="Proteomes" id="UP000054248">
    <property type="component" value="Unassembled WGS sequence"/>
</dbReference>
<feature type="compositionally biased region" description="Acidic residues" evidence="1">
    <location>
        <begin position="398"/>
        <end position="434"/>
    </location>
</feature>
<evidence type="ECO:0000313" key="2">
    <source>
        <dbReference type="EMBL" id="KIO24284.1"/>
    </source>
</evidence>
<organism evidence="2 3">
    <name type="scientific">Tulasnella calospora MUT 4182</name>
    <dbReference type="NCBI Taxonomy" id="1051891"/>
    <lineage>
        <taxon>Eukaryota</taxon>
        <taxon>Fungi</taxon>
        <taxon>Dikarya</taxon>
        <taxon>Basidiomycota</taxon>
        <taxon>Agaricomycotina</taxon>
        <taxon>Agaricomycetes</taxon>
        <taxon>Cantharellales</taxon>
        <taxon>Tulasnellaceae</taxon>
        <taxon>Tulasnella</taxon>
    </lineage>
</organism>
<sequence>MSKLEFPFPFTDFDSYDDGDSALTMEASLSSVVDSRLRQIVVGTPDLWASFGISEAEMSFDHTRLCIQRSNTLPLKVQLYTYTLKQRSDLGQRFYDVLHPIASRIRILITYMTTYNGLKIVRSVLERLEMPTLEEIDLDYDSMFHGGPNRAIMIPGGGMTLRTLTLTGLFPIESNLSNLKSLTLGSAASWEWSIARIYTLVIASPALENLTFIGGESTFDVEYEYEVTELTLICPSLRSLAMKGGISANFTTIIFLALDAPNLETIHVTTPSISYETSLGVPVHWDQVIDHFEKRGAEGAIGRVRSLIIDPEDEGYSPRQNRAFFRFLMASLPWITSLELHRSEIGVLSICNEENDVYEKGLELLTTLTISGGPSPHALKRVLHFVCVRNGSSRGDLGEEVEEGGEVYSEDEDDSGDETDDYDDETEEDDDESENSASEVGDGAADGDEGVNNNTHESSEAAGGGSDVDGDEVYSDLTPIETLVIKGWTIGDAVGDGIIRSLKDEVQSLIIV</sequence>
<dbReference type="OrthoDB" id="3258333at2759"/>
<proteinExistence type="predicted"/>
<accession>A0A0C3QFY9</accession>
<gene>
    <name evidence="2" type="ORF">M407DRAFT_26299</name>
</gene>
<evidence type="ECO:0008006" key="4">
    <source>
        <dbReference type="Google" id="ProtNLM"/>
    </source>
</evidence>
<name>A0A0C3QFY9_9AGAM</name>
<dbReference type="EMBL" id="KN823064">
    <property type="protein sequence ID" value="KIO24284.1"/>
    <property type="molecule type" value="Genomic_DNA"/>
</dbReference>
<dbReference type="HOGENOM" id="CLU_559215_0_0_1"/>
<keyword evidence="3" id="KW-1185">Reference proteome</keyword>
<protein>
    <recommendedName>
        <fullName evidence="4">F-box domain-containing protein</fullName>
    </recommendedName>
</protein>
<evidence type="ECO:0000313" key="3">
    <source>
        <dbReference type="Proteomes" id="UP000054248"/>
    </source>
</evidence>
<evidence type="ECO:0000256" key="1">
    <source>
        <dbReference type="SAM" id="MobiDB-lite"/>
    </source>
</evidence>
<feature type="region of interest" description="Disordered" evidence="1">
    <location>
        <begin position="394"/>
        <end position="473"/>
    </location>
</feature>
<dbReference type="Gene3D" id="3.80.10.10">
    <property type="entry name" value="Ribonuclease Inhibitor"/>
    <property type="match status" value="1"/>
</dbReference>
<reference evidence="2 3" key="1">
    <citation type="submission" date="2014-04" db="EMBL/GenBank/DDBJ databases">
        <authorList>
            <consortium name="DOE Joint Genome Institute"/>
            <person name="Kuo A."/>
            <person name="Girlanda M."/>
            <person name="Perotto S."/>
            <person name="Kohler A."/>
            <person name="Nagy L.G."/>
            <person name="Floudas D."/>
            <person name="Copeland A."/>
            <person name="Barry K.W."/>
            <person name="Cichocki N."/>
            <person name="Veneault-Fourrey C."/>
            <person name="LaButti K."/>
            <person name="Lindquist E.A."/>
            <person name="Lipzen A."/>
            <person name="Lundell T."/>
            <person name="Morin E."/>
            <person name="Murat C."/>
            <person name="Sun H."/>
            <person name="Tunlid A."/>
            <person name="Henrissat B."/>
            <person name="Grigoriev I.V."/>
            <person name="Hibbett D.S."/>
            <person name="Martin F."/>
            <person name="Nordberg H.P."/>
            <person name="Cantor M.N."/>
            <person name="Hua S.X."/>
        </authorList>
    </citation>
    <scope>NUCLEOTIDE SEQUENCE [LARGE SCALE GENOMIC DNA]</scope>
    <source>
        <strain evidence="2 3">MUT 4182</strain>
    </source>
</reference>
<reference evidence="3" key="2">
    <citation type="submission" date="2015-01" db="EMBL/GenBank/DDBJ databases">
        <title>Evolutionary Origins and Diversification of the Mycorrhizal Mutualists.</title>
        <authorList>
            <consortium name="DOE Joint Genome Institute"/>
            <consortium name="Mycorrhizal Genomics Consortium"/>
            <person name="Kohler A."/>
            <person name="Kuo A."/>
            <person name="Nagy L.G."/>
            <person name="Floudas D."/>
            <person name="Copeland A."/>
            <person name="Barry K.W."/>
            <person name="Cichocki N."/>
            <person name="Veneault-Fourrey C."/>
            <person name="LaButti K."/>
            <person name="Lindquist E.A."/>
            <person name="Lipzen A."/>
            <person name="Lundell T."/>
            <person name="Morin E."/>
            <person name="Murat C."/>
            <person name="Riley R."/>
            <person name="Ohm R."/>
            <person name="Sun H."/>
            <person name="Tunlid A."/>
            <person name="Henrissat B."/>
            <person name="Grigoriev I.V."/>
            <person name="Hibbett D.S."/>
            <person name="Martin F."/>
        </authorList>
    </citation>
    <scope>NUCLEOTIDE SEQUENCE [LARGE SCALE GENOMIC DNA]</scope>
    <source>
        <strain evidence="3">MUT 4182</strain>
    </source>
</reference>
<dbReference type="AlphaFoldDB" id="A0A0C3QFY9"/>
<dbReference type="InterPro" id="IPR032675">
    <property type="entry name" value="LRR_dom_sf"/>
</dbReference>